<keyword evidence="3" id="KW-1185">Reference proteome</keyword>
<protein>
    <submittedName>
        <fullName evidence="2">Uncharacterized protein</fullName>
    </submittedName>
</protein>
<dbReference type="EMBL" id="CP144692">
    <property type="protein sequence ID" value="WVY95703.1"/>
    <property type="molecule type" value="Genomic_DNA"/>
</dbReference>
<feature type="compositionally biased region" description="Pro residues" evidence="1">
    <location>
        <begin position="67"/>
        <end position="86"/>
    </location>
</feature>
<evidence type="ECO:0000313" key="3">
    <source>
        <dbReference type="Proteomes" id="UP001374535"/>
    </source>
</evidence>
<sequence>MSGQDPSRPDKGKTAKYIIRVPSTIPFASVSTPPDVGSSRPPPSSTAAHTSYCSAHSFSCRATPDPSMAPPPYIHPSPSIPTPSSIPSPDVHQPSVDPTDPTDMGDPAPHD</sequence>
<evidence type="ECO:0000256" key="1">
    <source>
        <dbReference type="SAM" id="MobiDB-lite"/>
    </source>
</evidence>
<gene>
    <name evidence="2" type="ORF">V8G54_027854</name>
</gene>
<name>A0AAQ3RHM8_VIGMU</name>
<organism evidence="2 3">
    <name type="scientific">Vigna mungo</name>
    <name type="common">Black gram</name>
    <name type="synonym">Phaseolus mungo</name>
    <dbReference type="NCBI Taxonomy" id="3915"/>
    <lineage>
        <taxon>Eukaryota</taxon>
        <taxon>Viridiplantae</taxon>
        <taxon>Streptophyta</taxon>
        <taxon>Embryophyta</taxon>
        <taxon>Tracheophyta</taxon>
        <taxon>Spermatophyta</taxon>
        <taxon>Magnoliopsida</taxon>
        <taxon>eudicotyledons</taxon>
        <taxon>Gunneridae</taxon>
        <taxon>Pentapetalae</taxon>
        <taxon>rosids</taxon>
        <taxon>fabids</taxon>
        <taxon>Fabales</taxon>
        <taxon>Fabaceae</taxon>
        <taxon>Papilionoideae</taxon>
        <taxon>50 kb inversion clade</taxon>
        <taxon>NPAAA clade</taxon>
        <taxon>indigoferoid/millettioid clade</taxon>
        <taxon>Phaseoleae</taxon>
        <taxon>Vigna</taxon>
    </lineage>
</organism>
<dbReference type="AlphaFoldDB" id="A0AAQ3RHM8"/>
<evidence type="ECO:0000313" key="2">
    <source>
        <dbReference type="EMBL" id="WVY95703.1"/>
    </source>
</evidence>
<dbReference type="Proteomes" id="UP001374535">
    <property type="component" value="Chromosome 9"/>
</dbReference>
<accession>A0AAQ3RHM8</accession>
<reference evidence="2 3" key="1">
    <citation type="journal article" date="2023" name="Life. Sci Alliance">
        <title>Evolutionary insights into 3D genome organization and epigenetic landscape of Vigna mungo.</title>
        <authorList>
            <person name="Junaid A."/>
            <person name="Singh B."/>
            <person name="Bhatia S."/>
        </authorList>
    </citation>
    <scope>NUCLEOTIDE SEQUENCE [LARGE SCALE GENOMIC DNA]</scope>
    <source>
        <strain evidence="2">Urdbean</strain>
    </source>
</reference>
<proteinExistence type="predicted"/>
<feature type="region of interest" description="Disordered" evidence="1">
    <location>
        <begin position="1"/>
        <end position="111"/>
    </location>
</feature>
<feature type="compositionally biased region" description="Polar residues" evidence="1">
    <location>
        <begin position="45"/>
        <end position="57"/>
    </location>
</feature>